<gene>
    <name evidence="2" type="ORF">H9X81_01590</name>
</gene>
<proteinExistence type="predicted"/>
<evidence type="ECO:0000313" key="3">
    <source>
        <dbReference type="Proteomes" id="UP000724149"/>
    </source>
</evidence>
<keyword evidence="3" id="KW-1185">Reference proteome</keyword>
<dbReference type="Pfam" id="PF12706">
    <property type="entry name" value="Lactamase_B_2"/>
    <property type="match status" value="1"/>
</dbReference>
<dbReference type="RefSeq" id="WP_191392407.1">
    <property type="nucleotide sequence ID" value="NZ_JACSNR010000001.1"/>
</dbReference>
<dbReference type="Proteomes" id="UP000724149">
    <property type="component" value="Unassembled WGS sequence"/>
</dbReference>
<sequence>MARFCTLYSGSSGNSTYIGTGTGGILVDAGVSCKALLTALSARDIRPDTIRGLFLTHEHIDHIKGVRVLLKKYAIPLFASRETLEWLADRGELPSTGPVQEISASTVIAAGDMEIRPFATSHDSLSSFGYAVNLPDGRRISVATDLGYVSDEVHQAIHGSDLVLLESNYDEAMLRCGPYPYPLKRRIASDSGHLSNDSSALEARTLVDSGTTRLVLGHLSKENNHPELARETVRSELTLAGMAEGGDYLLSVAPRTEPGPMMIF</sequence>
<name>A0ABS2GJT3_9FIRM</name>
<dbReference type="SMART" id="SM00849">
    <property type="entry name" value="Lactamase_B"/>
    <property type="match status" value="1"/>
</dbReference>
<reference evidence="2 3" key="1">
    <citation type="journal article" date="2021" name="Sci. Rep.">
        <title>The distribution of antibiotic resistance genes in chicken gut microbiota commensals.</title>
        <authorList>
            <person name="Juricova H."/>
            <person name="Matiasovicova J."/>
            <person name="Kubasova T."/>
            <person name="Cejkova D."/>
            <person name="Rychlik I."/>
        </authorList>
    </citation>
    <scope>NUCLEOTIDE SEQUENCE [LARGE SCALE GENOMIC DNA]</scope>
    <source>
        <strain evidence="2 3">An564</strain>
    </source>
</reference>
<dbReference type="Gene3D" id="3.60.15.10">
    <property type="entry name" value="Ribonuclease Z/Hydroxyacylglutathione hydrolase-like"/>
    <property type="match status" value="1"/>
</dbReference>
<dbReference type="SUPFAM" id="SSF56281">
    <property type="entry name" value="Metallo-hydrolase/oxidoreductase"/>
    <property type="match status" value="1"/>
</dbReference>
<evidence type="ECO:0000259" key="1">
    <source>
        <dbReference type="SMART" id="SM00849"/>
    </source>
</evidence>
<accession>A0ABS2GJT3</accession>
<protein>
    <submittedName>
        <fullName evidence="2">MBL fold metallo-hydrolase</fullName>
    </submittedName>
</protein>
<dbReference type="EMBL" id="JACSNR010000001">
    <property type="protein sequence ID" value="MBM6922388.1"/>
    <property type="molecule type" value="Genomic_DNA"/>
</dbReference>
<dbReference type="InterPro" id="IPR036866">
    <property type="entry name" value="RibonucZ/Hydroxyglut_hydro"/>
</dbReference>
<dbReference type="PANTHER" id="PTHR47619">
    <property type="entry name" value="METALLO-HYDROLASE YYCJ-RELATED"/>
    <property type="match status" value="1"/>
</dbReference>
<feature type="domain" description="Metallo-beta-lactamase" evidence="1">
    <location>
        <begin position="12"/>
        <end position="193"/>
    </location>
</feature>
<dbReference type="InterPro" id="IPR001279">
    <property type="entry name" value="Metallo-B-lactamas"/>
</dbReference>
<dbReference type="InterPro" id="IPR052533">
    <property type="entry name" value="WalJ/YycJ-like"/>
</dbReference>
<organism evidence="2 3">
    <name type="scientific">Hydrogenoanaerobacterium saccharovorans</name>
    <dbReference type="NCBI Taxonomy" id="474960"/>
    <lineage>
        <taxon>Bacteria</taxon>
        <taxon>Bacillati</taxon>
        <taxon>Bacillota</taxon>
        <taxon>Clostridia</taxon>
        <taxon>Eubacteriales</taxon>
        <taxon>Oscillospiraceae</taxon>
        <taxon>Hydrogenoanaerobacterium</taxon>
    </lineage>
</organism>
<comment type="caution">
    <text evidence="2">The sequence shown here is derived from an EMBL/GenBank/DDBJ whole genome shotgun (WGS) entry which is preliminary data.</text>
</comment>
<evidence type="ECO:0000313" key="2">
    <source>
        <dbReference type="EMBL" id="MBM6922388.1"/>
    </source>
</evidence>
<dbReference type="PANTHER" id="PTHR47619:SF1">
    <property type="entry name" value="EXODEOXYRIBONUCLEASE WALJ"/>
    <property type="match status" value="1"/>
</dbReference>